<name>A0ABV5B3N2_9BACL</name>
<sequence>MLVDEKVNSLCFVGRDTLDAAEGTKQFWKSEEFAFAPEFYSL</sequence>
<comment type="caution">
    <text evidence="1">The sequence shown here is derived from an EMBL/GenBank/DDBJ whole genome shotgun (WGS) entry which is preliminary data.</text>
</comment>
<protein>
    <submittedName>
        <fullName evidence="1">Uncharacterized protein</fullName>
    </submittedName>
</protein>
<dbReference type="EMBL" id="JBHILM010000004">
    <property type="protein sequence ID" value="MFB5680300.1"/>
    <property type="molecule type" value="Genomic_DNA"/>
</dbReference>
<gene>
    <name evidence="1" type="ORF">ACE3NQ_05120</name>
</gene>
<organism evidence="1 2">
    <name type="scientific">Paenibacillus terreus</name>
    <dbReference type="NCBI Taxonomy" id="1387834"/>
    <lineage>
        <taxon>Bacteria</taxon>
        <taxon>Bacillati</taxon>
        <taxon>Bacillota</taxon>
        <taxon>Bacilli</taxon>
        <taxon>Bacillales</taxon>
        <taxon>Paenibacillaceae</taxon>
        <taxon>Paenibacillus</taxon>
    </lineage>
</organism>
<dbReference type="RefSeq" id="WP_375524113.1">
    <property type="nucleotide sequence ID" value="NZ_JBHILM010000004.1"/>
</dbReference>
<evidence type="ECO:0000313" key="1">
    <source>
        <dbReference type="EMBL" id="MFB5680300.1"/>
    </source>
</evidence>
<reference evidence="1 2" key="1">
    <citation type="submission" date="2024-09" db="EMBL/GenBank/DDBJ databases">
        <authorList>
            <person name="Ruan L."/>
        </authorList>
    </citation>
    <scope>NUCLEOTIDE SEQUENCE [LARGE SCALE GENOMIC DNA]</scope>
    <source>
        <strain evidence="1 2">D33</strain>
    </source>
</reference>
<evidence type="ECO:0000313" key="2">
    <source>
        <dbReference type="Proteomes" id="UP001580407"/>
    </source>
</evidence>
<proteinExistence type="predicted"/>
<accession>A0ABV5B3N2</accession>
<dbReference type="Proteomes" id="UP001580407">
    <property type="component" value="Unassembled WGS sequence"/>
</dbReference>
<keyword evidence="2" id="KW-1185">Reference proteome</keyword>